<dbReference type="GO" id="GO:0005975">
    <property type="term" value="P:carbohydrate metabolic process"/>
    <property type="evidence" value="ECO:0007669"/>
    <property type="project" value="InterPro"/>
</dbReference>
<dbReference type="InterPro" id="IPR008928">
    <property type="entry name" value="6-hairpin_glycosidase_sf"/>
</dbReference>
<dbReference type="Pfam" id="PF04685">
    <property type="entry name" value="DUF608"/>
    <property type="match status" value="1"/>
</dbReference>
<feature type="domain" description="Glycosyl-hydrolase family 116 N-terminal" evidence="2">
    <location>
        <begin position="97"/>
        <end position="263"/>
    </location>
</feature>
<dbReference type="PANTHER" id="PTHR12654">
    <property type="entry name" value="BILE ACID BETA-GLUCOSIDASE-RELATED"/>
    <property type="match status" value="1"/>
</dbReference>
<dbReference type="Gene3D" id="1.50.10.10">
    <property type="match status" value="1"/>
</dbReference>
<dbReference type="InterPro" id="IPR012341">
    <property type="entry name" value="6hp_glycosidase-like_sf"/>
</dbReference>
<gene>
    <name evidence="3" type="ORF">CA13_30200</name>
</gene>
<evidence type="ECO:0000313" key="4">
    <source>
        <dbReference type="Proteomes" id="UP000315010"/>
    </source>
</evidence>
<feature type="domain" description="Glycosyl-hydrolase family 116 catalytic region" evidence="1">
    <location>
        <begin position="672"/>
        <end position="951"/>
    </location>
</feature>
<dbReference type="Pfam" id="PF12215">
    <property type="entry name" value="Glyco_hydr_116N"/>
    <property type="match status" value="1"/>
</dbReference>
<name>A0A5C5Z3N4_9BACT</name>
<dbReference type="PROSITE" id="PS51318">
    <property type="entry name" value="TAT"/>
    <property type="match status" value="1"/>
</dbReference>
<dbReference type="PANTHER" id="PTHR12654:SF0">
    <property type="entry name" value="NON-LYSOSOMAL GLUCOSYLCERAMIDASE"/>
    <property type="match status" value="1"/>
</dbReference>
<evidence type="ECO:0000259" key="1">
    <source>
        <dbReference type="Pfam" id="PF04685"/>
    </source>
</evidence>
<sequence length="1072" mass="119460">MNEKPTYPLNLVESSCCGETDSCAPRSIGRRGFIKATGLTAGMLMAGQASVMAGPFAAEDFEKIIPSDKKLGSDWIASLYARGEPLTATGDDLKFIGMPINGICTGQVYLGGDGRLWYWNLDGNRDAKHTGKGPRFTDPDTIQSPMNQGFALQVDCDGEQRVFTLDSNGFEDVVFTNRYPMARVTYADAACPVDVELEAYTPFIPLNRDDSSYPVIVMRYTIKNNSDQIQKTAIAGHVENFSNFRSGQGKNGIRLSRYSEQDGLSAVECWTKPADMDNRGEQTEVFADFEGDDYGDWKAEGEAFGDAPALGGRTIQVLSGFKGKGLVNSWTGSDELQGKLTSPEFKIEKPFINFLIAGGRDEKSLNISLWVSGKKVRSAAGKQSDAMAWSTWNVTTLVGKQAHIEILDASSRGWGHIDVDHIVFSTKPTNQQTEAPFEKATDFGSIALGLLGKEKPDIVDITRSEPGTSGLFIPKQHSEKDDEVYKSPFSERGFASIGRTLTLEPGEEETVSFVLSWRFPNARYVTAFGRRPGAPDINHYSTLWPTATDAAGVVAVRDTELHTTTQTWADTWYDSTLPYWFLERTFIPINCMQTQVAERLALQGGMYNLDEGVNCCPGNCTHVWQYAQGLSRIFPVIERECRDKVEYGKGFRPSDGAINFRHSIGKFEDAIDGQCGTILRVLRESQMTTDYRFLESIWDRTKLSMDHVIRKWDPDENGLLAGAQHNTLDEPWFGQVPWLINLYHAALKASAVMARQMKQPMVAQRYERIVAKGAPAMVEMLWNDDFGYFIHKPGKAETEKHGSTNGCHIDQVFGDFWLRNVGLDRILPQDKIRRALDSLWTFNFSPNVGDFRKVMTDGRWYAVEGNAGLVMCSFPHGKIEPKSGKKNYAGYLNECMTGFEWQVAAHMIWEGMLEKGLAIGKAIYDRYLPRDRNPYNEIECSDHYARAMSSYSAFMAVLGYRYDGPEGKLAFGPRMQQDNFRAAFTTAEGWGRFSQTVKAGQQKNTIELRYGKLHLTELTLDGAPGTHASKIVVTLDGRDIDARIQKDGPNTVIEFPQGLDIKAGQILSVQPV</sequence>
<dbReference type="EMBL" id="SJPJ01000001">
    <property type="protein sequence ID" value="TWT81567.1"/>
    <property type="molecule type" value="Genomic_DNA"/>
</dbReference>
<evidence type="ECO:0000259" key="2">
    <source>
        <dbReference type="Pfam" id="PF12215"/>
    </source>
</evidence>
<evidence type="ECO:0000313" key="3">
    <source>
        <dbReference type="EMBL" id="TWT81567.1"/>
    </source>
</evidence>
<comment type="caution">
    <text evidence="3">The sequence shown here is derived from an EMBL/GenBank/DDBJ whole genome shotgun (WGS) entry which is preliminary data.</text>
</comment>
<dbReference type="AlphaFoldDB" id="A0A5C5Z3N4"/>
<proteinExistence type="predicted"/>
<dbReference type="SUPFAM" id="SSF48208">
    <property type="entry name" value="Six-hairpin glycosidases"/>
    <property type="match status" value="1"/>
</dbReference>
<dbReference type="InterPro" id="IPR006775">
    <property type="entry name" value="GH116_catalytic"/>
</dbReference>
<reference evidence="3 4" key="1">
    <citation type="submission" date="2019-02" db="EMBL/GenBank/DDBJ databases">
        <title>Deep-cultivation of Planctomycetes and their phenomic and genomic characterization uncovers novel biology.</title>
        <authorList>
            <person name="Wiegand S."/>
            <person name="Jogler M."/>
            <person name="Boedeker C."/>
            <person name="Pinto D."/>
            <person name="Vollmers J."/>
            <person name="Rivas-Marin E."/>
            <person name="Kohn T."/>
            <person name="Peeters S.H."/>
            <person name="Heuer A."/>
            <person name="Rast P."/>
            <person name="Oberbeckmann S."/>
            <person name="Bunk B."/>
            <person name="Jeske O."/>
            <person name="Meyerdierks A."/>
            <person name="Storesund J.E."/>
            <person name="Kallscheuer N."/>
            <person name="Luecker S."/>
            <person name="Lage O.M."/>
            <person name="Pohl T."/>
            <person name="Merkel B.J."/>
            <person name="Hornburger P."/>
            <person name="Mueller R.-W."/>
            <person name="Bruemmer F."/>
            <person name="Labrenz M."/>
            <person name="Spormann A.M."/>
            <person name="Op Den Camp H."/>
            <person name="Overmann J."/>
            <person name="Amann R."/>
            <person name="Jetten M.S.M."/>
            <person name="Mascher T."/>
            <person name="Medema M.H."/>
            <person name="Devos D.P."/>
            <person name="Kaster A.-K."/>
            <person name="Ovreas L."/>
            <person name="Rohde M."/>
            <person name="Galperin M.Y."/>
            <person name="Jogler C."/>
        </authorList>
    </citation>
    <scope>NUCLEOTIDE SEQUENCE [LARGE SCALE GENOMIC DNA]</scope>
    <source>
        <strain evidence="3 4">CA13</strain>
    </source>
</reference>
<dbReference type="InterPro" id="IPR024462">
    <property type="entry name" value="GH116_N"/>
</dbReference>
<dbReference type="Proteomes" id="UP000315010">
    <property type="component" value="Unassembled WGS sequence"/>
</dbReference>
<evidence type="ECO:0008006" key="5">
    <source>
        <dbReference type="Google" id="ProtNLM"/>
    </source>
</evidence>
<dbReference type="InterPro" id="IPR006311">
    <property type="entry name" value="TAT_signal"/>
</dbReference>
<dbReference type="InterPro" id="IPR052566">
    <property type="entry name" value="Non-lysos_glucosylceramidase"/>
</dbReference>
<dbReference type="RefSeq" id="WP_419194323.1">
    <property type="nucleotide sequence ID" value="NZ_SJPJ01000001.1"/>
</dbReference>
<keyword evidence="4" id="KW-1185">Reference proteome</keyword>
<dbReference type="GO" id="GO:0008422">
    <property type="term" value="F:beta-glucosidase activity"/>
    <property type="evidence" value="ECO:0007669"/>
    <property type="project" value="TreeGrafter"/>
</dbReference>
<organism evidence="3 4">
    <name type="scientific">Novipirellula herctigrandis</name>
    <dbReference type="NCBI Taxonomy" id="2527986"/>
    <lineage>
        <taxon>Bacteria</taxon>
        <taxon>Pseudomonadati</taxon>
        <taxon>Planctomycetota</taxon>
        <taxon>Planctomycetia</taxon>
        <taxon>Pirellulales</taxon>
        <taxon>Pirellulaceae</taxon>
        <taxon>Novipirellula</taxon>
    </lineage>
</organism>
<accession>A0A5C5Z3N4</accession>
<protein>
    <recommendedName>
        <fullName evidence="5">Twin-arginine translocation signal domain-containing protein</fullName>
    </recommendedName>
</protein>